<dbReference type="Proteomes" id="UP000696573">
    <property type="component" value="Unassembled WGS sequence"/>
</dbReference>
<dbReference type="GO" id="GO:0008270">
    <property type="term" value="F:zinc ion binding"/>
    <property type="evidence" value="ECO:0007669"/>
    <property type="project" value="InterPro"/>
</dbReference>
<dbReference type="EMBL" id="CABFNQ020000459">
    <property type="protein sequence ID" value="CAH0015991.1"/>
    <property type="molecule type" value="Genomic_DNA"/>
</dbReference>
<feature type="region of interest" description="Disordered" evidence="2">
    <location>
        <begin position="729"/>
        <end position="804"/>
    </location>
</feature>
<feature type="compositionally biased region" description="Polar residues" evidence="2">
    <location>
        <begin position="1203"/>
        <end position="1212"/>
    </location>
</feature>
<feature type="region of interest" description="Disordered" evidence="2">
    <location>
        <begin position="1"/>
        <end position="219"/>
    </location>
</feature>
<dbReference type="CDD" id="cd00067">
    <property type="entry name" value="GAL4"/>
    <property type="match status" value="1"/>
</dbReference>
<dbReference type="Pfam" id="PF00172">
    <property type="entry name" value="Zn_clus"/>
    <property type="match status" value="1"/>
</dbReference>
<dbReference type="PROSITE" id="PS00463">
    <property type="entry name" value="ZN2_CY6_FUNGAL_1"/>
    <property type="match status" value="1"/>
</dbReference>
<feature type="compositionally biased region" description="Polar residues" evidence="2">
    <location>
        <begin position="200"/>
        <end position="219"/>
    </location>
</feature>
<evidence type="ECO:0000256" key="2">
    <source>
        <dbReference type="SAM" id="MobiDB-lite"/>
    </source>
</evidence>
<evidence type="ECO:0000256" key="1">
    <source>
        <dbReference type="ARBA" id="ARBA00023242"/>
    </source>
</evidence>
<dbReference type="Gene3D" id="4.10.240.10">
    <property type="entry name" value="Zn(2)-C6 fungal-type DNA-binding domain"/>
    <property type="match status" value="1"/>
</dbReference>
<feature type="region of interest" description="Disordered" evidence="2">
    <location>
        <begin position="352"/>
        <end position="417"/>
    </location>
</feature>
<comment type="caution">
    <text evidence="4">The sequence shown here is derived from an EMBL/GenBank/DDBJ whole genome shotgun (WGS) entry which is preliminary data.</text>
</comment>
<name>A0A9N9V399_9HYPO</name>
<accession>A0A9N9V399</accession>
<evidence type="ECO:0000313" key="5">
    <source>
        <dbReference type="Proteomes" id="UP000696573"/>
    </source>
</evidence>
<gene>
    <name evidence="4" type="ORF">CRHIZ90672A_00013425</name>
</gene>
<proteinExistence type="predicted"/>
<organism evidence="4 5">
    <name type="scientific">Clonostachys rhizophaga</name>
    <dbReference type="NCBI Taxonomy" id="160324"/>
    <lineage>
        <taxon>Eukaryota</taxon>
        <taxon>Fungi</taxon>
        <taxon>Dikarya</taxon>
        <taxon>Ascomycota</taxon>
        <taxon>Pezizomycotina</taxon>
        <taxon>Sordariomycetes</taxon>
        <taxon>Hypocreomycetidae</taxon>
        <taxon>Hypocreales</taxon>
        <taxon>Bionectriaceae</taxon>
        <taxon>Clonostachys</taxon>
    </lineage>
</organism>
<dbReference type="OrthoDB" id="5244761at2759"/>
<keyword evidence="1" id="KW-0539">Nucleus</keyword>
<feature type="region of interest" description="Disordered" evidence="2">
    <location>
        <begin position="436"/>
        <end position="490"/>
    </location>
</feature>
<feature type="compositionally biased region" description="Basic and acidic residues" evidence="2">
    <location>
        <begin position="78"/>
        <end position="99"/>
    </location>
</feature>
<feature type="compositionally biased region" description="Low complexity" evidence="2">
    <location>
        <begin position="436"/>
        <end position="455"/>
    </location>
</feature>
<dbReference type="PROSITE" id="PS50048">
    <property type="entry name" value="ZN2_CY6_FUNGAL_2"/>
    <property type="match status" value="1"/>
</dbReference>
<dbReference type="AlphaFoldDB" id="A0A9N9V399"/>
<feature type="compositionally biased region" description="Polar residues" evidence="2">
    <location>
        <begin position="141"/>
        <end position="154"/>
    </location>
</feature>
<feature type="region of interest" description="Disordered" evidence="2">
    <location>
        <begin position="664"/>
        <end position="705"/>
    </location>
</feature>
<feature type="compositionally biased region" description="Pro residues" evidence="2">
    <location>
        <begin position="755"/>
        <end position="766"/>
    </location>
</feature>
<dbReference type="PANTHER" id="PTHR47785">
    <property type="entry name" value="ZN(II)2CYS6 TRANSCRIPTION FACTOR (EUROFUNG)-RELATED-RELATED"/>
    <property type="match status" value="1"/>
</dbReference>
<protein>
    <recommendedName>
        <fullName evidence="3">Zn(2)-C6 fungal-type domain-containing protein</fullName>
    </recommendedName>
</protein>
<feature type="compositionally biased region" description="Low complexity" evidence="2">
    <location>
        <begin position="385"/>
        <end position="417"/>
    </location>
</feature>
<feature type="compositionally biased region" description="Basic and acidic residues" evidence="2">
    <location>
        <begin position="128"/>
        <end position="140"/>
    </location>
</feature>
<dbReference type="InterPro" id="IPR053181">
    <property type="entry name" value="EcdB-like_regulator"/>
</dbReference>
<feature type="domain" description="Zn(2)-C6 fungal-type" evidence="3">
    <location>
        <begin position="255"/>
        <end position="284"/>
    </location>
</feature>
<feature type="compositionally biased region" description="Pro residues" evidence="2">
    <location>
        <begin position="156"/>
        <end position="169"/>
    </location>
</feature>
<dbReference type="SUPFAM" id="SSF57701">
    <property type="entry name" value="Zn2/Cys6 DNA-binding domain"/>
    <property type="match status" value="1"/>
</dbReference>
<keyword evidence="5" id="KW-1185">Reference proteome</keyword>
<sequence length="1242" mass="136553">MEPAPPDHQQRHRLSWSSTSGPHGGVPSLPRPHSSTTNPLPLPRVHNHPQPPYASFTPRPADLHSAPPTPVHPSPVSHHPEPDRRHHDQEPYAPMHDHYQPQQQQHHHHPVSPAQGPYQQSYPPRDPSLVKREPHDDSRRSSSTGHATDISSGQHPPTPHHSLPPPPSYPDNQPRHMNYDNGHPMPGGYRQPSYPPPTPVAQQAQYEPPHTSYSSNNDPYYSVYPSSIPAKKKNTRASQVGTLPIFAPEALVYLACDQCRQLKAKCDETKPCKTCRDKGLECRYRDPVPKATDKAQADILEGITSMQNTLVALVDRFDRMDNRLTTVEKALKAGALSNPAPMLVPIKNDPVGEEEAKPVQQSPIVNGHAGGGATGYYQPQPQPPQLHLQTRPQPQAQAEAQEQARAQAQAQEQARAQAQAQEQAQAQAQAQGQAQGQAQAQAQTQAQPQTQGAEAQDPDYPPATLPSMNEEEAEAEPGRPIPPGEPAIPMNHTTLAGLLLEWPSIRELTRKHVEKVGIRYISEYPISVEQSRGPLLVYGRGEDNHSYRHIVKEPENHGTVDIADDNSSDMASPSPAADFGLVGGLSPPDMVEYKGGVLAFDGTPDFTELKVWAYVESFKDNILNMHPIITPKTLENWVRQFLDNLPMSHPRSAKPQAVKPAFAFASTPTPTPTEQTGSKRKRSPGPDGSETPMTPGPIRTGKPARSVHSALVLTILALGKICMHRDNIPDVVHPQPTSDSGSHGSPSIRNGVIPPSSPSQGSPPGPHSYSQSPAQASPMDQAGRGSHSRRPSIHGTSGHTRPGYSLKKNFDVIPGLEYFAYATDILGNLTGSYNNMKNVYANIFASLYQGQLGRPLESFAFIHKASHQLQVLMRPSLDKLQAFKKKNEFIVQPKYNNLALAFWTCLQLESDLIAEFPLPPSGLLSYEDDMPHPSMILMAGFDQRILDSYPGQLYLRTHLNSIHRMFYAPDDPDGSINDNKFQNVDLVADAVSGMHWVAPSLSFKEDDPPGEDILSARLRAKYWGAQVITYRPFVRQILQFSYSVKNGVQEDVDDPSSRWSEFRSGIIAPFIHPDTKSLKEIDPAMIGLARKGINALIESTRAFHGLGDQRPIITNVFGTAHAQWGNLLVLSAAFKDPLLGGFVPEHLLKTLFHKTIAFLKQSATATSSLRFDMIILEGLQRDLFSPEPPRTNSSFSSHTSTTQPRASATATPHMSHVILNQGHGTPPISPRMREPYNTSAPN</sequence>
<feature type="compositionally biased region" description="Polar residues" evidence="2">
    <location>
        <begin position="735"/>
        <end position="748"/>
    </location>
</feature>
<reference evidence="4" key="1">
    <citation type="submission" date="2021-10" db="EMBL/GenBank/DDBJ databases">
        <authorList>
            <person name="Piombo E."/>
        </authorList>
    </citation>
    <scope>NUCLEOTIDE SEQUENCE</scope>
</reference>
<evidence type="ECO:0000313" key="4">
    <source>
        <dbReference type="EMBL" id="CAH0015991.1"/>
    </source>
</evidence>
<dbReference type="InterPro" id="IPR036864">
    <property type="entry name" value="Zn2-C6_fun-type_DNA-bd_sf"/>
</dbReference>
<dbReference type="GO" id="GO:0000981">
    <property type="term" value="F:DNA-binding transcription factor activity, RNA polymerase II-specific"/>
    <property type="evidence" value="ECO:0007669"/>
    <property type="project" value="InterPro"/>
</dbReference>
<feature type="compositionally biased region" description="Low complexity" evidence="2">
    <location>
        <begin position="1191"/>
        <end position="1202"/>
    </location>
</feature>
<evidence type="ECO:0000259" key="3">
    <source>
        <dbReference type="PROSITE" id="PS50048"/>
    </source>
</evidence>
<dbReference type="SMART" id="SM00066">
    <property type="entry name" value="GAL4"/>
    <property type="match status" value="1"/>
</dbReference>
<dbReference type="InterPro" id="IPR001138">
    <property type="entry name" value="Zn2Cys6_DnaBD"/>
</dbReference>
<feature type="region of interest" description="Disordered" evidence="2">
    <location>
        <begin position="1185"/>
        <end position="1242"/>
    </location>
</feature>
<dbReference type="PANTHER" id="PTHR47785:SF4">
    <property type="entry name" value="ZN(II)2CYS6 TRANSCRIPTION FACTOR (EUROFUNG)"/>
    <property type="match status" value="1"/>
</dbReference>